<reference evidence="1" key="2">
    <citation type="submission" date="2020-03" db="EMBL/GenBank/DDBJ databases">
        <title>Walnut 2.0.</title>
        <authorList>
            <person name="Marrano A."/>
            <person name="Britton M."/>
            <person name="Zimin A.V."/>
            <person name="Zaini P.A."/>
            <person name="Workman R."/>
            <person name="Puiu D."/>
            <person name="Bianco L."/>
            <person name="Allen B.J."/>
            <person name="Troggio M."/>
            <person name="Leslie C.A."/>
            <person name="Timp W."/>
            <person name="Dendekar A."/>
            <person name="Salzberg S.L."/>
            <person name="Neale D.B."/>
        </authorList>
    </citation>
    <scope>NUCLEOTIDE SEQUENCE</scope>
    <source>
        <tissue evidence="1">Leaves</tissue>
    </source>
</reference>
<dbReference type="AlphaFoldDB" id="A0A833X506"/>
<evidence type="ECO:0000313" key="2">
    <source>
        <dbReference type="Proteomes" id="UP000619265"/>
    </source>
</evidence>
<organism evidence="1 2">
    <name type="scientific">Juglans regia</name>
    <name type="common">English walnut</name>
    <dbReference type="NCBI Taxonomy" id="51240"/>
    <lineage>
        <taxon>Eukaryota</taxon>
        <taxon>Viridiplantae</taxon>
        <taxon>Streptophyta</taxon>
        <taxon>Embryophyta</taxon>
        <taxon>Tracheophyta</taxon>
        <taxon>Spermatophyta</taxon>
        <taxon>Magnoliopsida</taxon>
        <taxon>eudicotyledons</taxon>
        <taxon>Gunneridae</taxon>
        <taxon>Pentapetalae</taxon>
        <taxon>rosids</taxon>
        <taxon>fabids</taxon>
        <taxon>Fagales</taxon>
        <taxon>Juglandaceae</taxon>
        <taxon>Juglans</taxon>
    </lineage>
</organism>
<reference evidence="1" key="1">
    <citation type="submission" date="2015-10" db="EMBL/GenBank/DDBJ databases">
        <authorList>
            <person name="Martinez-Garcia P.J."/>
            <person name="Crepeau M.W."/>
            <person name="Puiu D."/>
            <person name="Gonzalez-Ibeas D."/>
            <person name="Whalen J."/>
            <person name="Stevens K."/>
            <person name="Paul R."/>
            <person name="Butterfield T."/>
            <person name="Britton M."/>
            <person name="Reagan R."/>
            <person name="Chakraborty S."/>
            <person name="Walawage S.L."/>
            <person name="Vasquez-Gross H.A."/>
            <person name="Cardeno C."/>
            <person name="Famula R."/>
            <person name="Pratt K."/>
            <person name="Kuruganti S."/>
            <person name="Aradhya M.K."/>
            <person name="Leslie C.A."/>
            <person name="Dandekar A.M."/>
            <person name="Salzberg S.L."/>
            <person name="Wegrzyn J.L."/>
            <person name="Langley C.H."/>
            <person name="Neale D.B."/>
        </authorList>
    </citation>
    <scope>NUCLEOTIDE SEQUENCE</scope>
    <source>
        <tissue evidence="1">Leaves</tissue>
    </source>
</reference>
<evidence type="ECO:0000313" key="1">
    <source>
        <dbReference type="EMBL" id="KAF5459131.1"/>
    </source>
</evidence>
<feature type="non-terminal residue" evidence="1">
    <location>
        <position position="1"/>
    </location>
</feature>
<name>A0A833X506_JUGRE</name>
<gene>
    <name evidence="1" type="ORF">F2P56_023111</name>
</gene>
<accession>A0A833X506</accession>
<dbReference type="Proteomes" id="UP000619265">
    <property type="component" value="Unassembled WGS sequence"/>
</dbReference>
<comment type="caution">
    <text evidence="1">The sequence shown here is derived from an EMBL/GenBank/DDBJ whole genome shotgun (WGS) entry which is preliminary data.</text>
</comment>
<sequence length="134" mass="15383">REPWDGTRGGIGEMDRGRRWFPEQRRLTMVARFTPRWVSDDEPTSVAQVSIFTTFGAFERWSFVGGISSGKGYGSRRNTRNLEESLLFLLKEDGEDSVQRWKRIGGKDLGPKGCERIVESQKKLEHPFVLSSFL</sequence>
<proteinExistence type="predicted"/>
<protein>
    <submittedName>
        <fullName evidence="1">Uncharacterized protein</fullName>
    </submittedName>
</protein>
<dbReference type="Gramene" id="Jr10_21850_p2">
    <property type="protein sequence ID" value="cds.Jr10_21850_p2"/>
    <property type="gene ID" value="Jr10_21850"/>
</dbReference>
<dbReference type="EMBL" id="LIHL02000010">
    <property type="protein sequence ID" value="KAF5459131.1"/>
    <property type="molecule type" value="Genomic_DNA"/>
</dbReference>